<dbReference type="GO" id="GO:0016832">
    <property type="term" value="F:aldehyde-lyase activity"/>
    <property type="evidence" value="ECO:0007669"/>
    <property type="project" value="TreeGrafter"/>
</dbReference>
<dbReference type="AlphaFoldDB" id="A0A397HPS5"/>
<protein>
    <recommendedName>
        <fullName evidence="3">HpcH/HpaI aldolase/citrate lyase domain-containing protein</fullName>
    </recommendedName>
</protein>
<comment type="caution">
    <text evidence="4">The sequence shown here is derived from an EMBL/GenBank/DDBJ whole genome shotgun (WGS) entry which is preliminary data.</text>
</comment>
<dbReference type="PANTHER" id="PTHR30502:SF8">
    <property type="entry name" value="SYNTHASE, PUTATIVE-RELATED"/>
    <property type="match status" value="1"/>
</dbReference>
<dbReference type="RefSeq" id="XP_026617676.1">
    <property type="nucleotide sequence ID" value="XM_026761934.1"/>
</dbReference>
<dbReference type="EMBL" id="NKHU02000020">
    <property type="protein sequence ID" value="RHZ64937.1"/>
    <property type="molecule type" value="Genomic_DNA"/>
</dbReference>
<evidence type="ECO:0000256" key="1">
    <source>
        <dbReference type="ARBA" id="ARBA00022723"/>
    </source>
</evidence>
<dbReference type="GO" id="GO:0046872">
    <property type="term" value="F:metal ion binding"/>
    <property type="evidence" value="ECO:0007669"/>
    <property type="project" value="UniProtKB-KW"/>
</dbReference>
<dbReference type="GeneID" id="38130289"/>
<dbReference type="GO" id="GO:0005737">
    <property type="term" value="C:cytoplasm"/>
    <property type="evidence" value="ECO:0007669"/>
    <property type="project" value="TreeGrafter"/>
</dbReference>
<gene>
    <name evidence="4" type="ORF">CDV56_108315</name>
</gene>
<dbReference type="InterPro" id="IPR015813">
    <property type="entry name" value="Pyrv/PenolPyrv_kinase-like_dom"/>
</dbReference>
<dbReference type="InterPro" id="IPR005000">
    <property type="entry name" value="Aldolase/citrate-lyase_domain"/>
</dbReference>
<sequence>MNHRKFGDMRDYMGPSLFQPHRARQAIRDAHDKKIPPLIGYYAGLAAIPITRWIAPMGFDYVWIDWERSAMNIETMTTMVHEAAFMSNGRTIPFVRVPGHDESTIAYALDAGASIVVPHVDTVEQAKHVISAVKFGQKHQGIRSAPPFRYVHHLTDTALQPERGLWESLNSQSALMIQIETLHGIRNLDAILSEVPDIDAVWLGSLDTRVSMGLPRAMGFKERSPNGWRPWSSSMQRFATGEELRKITANMAMCMITADTTKLAEMVGELAAAKETLAIR</sequence>
<dbReference type="PANTHER" id="PTHR30502">
    <property type="entry name" value="2-KETO-3-DEOXY-L-RHAMNONATE ALDOLASE"/>
    <property type="match status" value="1"/>
</dbReference>
<dbReference type="InterPro" id="IPR040442">
    <property type="entry name" value="Pyrv_kinase-like_dom_sf"/>
</dbReference>
<keyword evidence="2" id="KW-0456">Lyase</keyword>
<accession>A0A397HPS5</accession>
<keyword evidence="5" id="KW-1185">Reference proteome</keyword>
<reference evidence="4" key="1">
    <citation type="submission" date="2018-08" db="EMBL/GenBank/DDBJ databases">
        <title>Draft genome sequence of azole-resistant Aspergillus thermomutatus (Neosartorya pseudofischeri) strain HMR AF 39, isolated from a human nasal aspirate.</title>
        <authorList>
            <person name="Parent-Michaud M."/>
            <person name="Dufresne P.J."/>
            <person name="Fournier E."/>
            <person name="Martineau C."/>
            <person name="Moreira S."/>
            <person name="Perkins V."/>
            <person name="De Repentigny L."/>
            <person name="Dufresne S.F."/>
        </authorList>
    </citation>
    <scope>NUCLEOTIDE SEQUENCE [LARGE SCALE GENOMIC DNA]</scope>
    <source>
        <strain evidence="4">HMR AF 39</strain>
    </source>
</reference>
<organism evidence="4 5">
    <name type="scientific">Aspergillus thermomutatus</name>
    <name type="common">Neosartorya pseudofischeri</name>
    <dbReference type="NCBI Taxonomy" id="41047"/>
    <lineage>
        <taxon>Eukaryota</taxon>
        <taxon>Fungi</taxon>
        <taxon>Dikarya</taxon>
        <taxon>Ascomycota</taxon>
        <taxon>Pezizomycotina</taxon>
        <taxon>Eurotiomycetes</taxon>
        <taxon>Eurotiomycetidae</taxon>
        <taxon>Eurotiales</taxon>
        <taxon>Aspergillaceae</taxon>
        <taxon>Aspergillus</taxon>
        <taxon>Aspergillus subgen. Fumigati</taxon>
    </lineage>
</organism>
<proteinExistence type="predicted"/>
<evidence type="ECO:0000313" key="5">
    <source>
        <dbReference type="Proteomes" id="UP000215305"/>
    </source>
</evidence>
<name>A0A397HPS5_ASPTH</name>
<dbReference type="Gene3D" id="3.20.20.60">
    <property type="entry name" value="Phosphoenolpyruvate-binding domains"/>
    <property type="match status" value="1"/>
</dbReference>
<keyword evidence="1" id="KW-0479">Metal-binding</keyword>
<dbReference type="OrthoDB" id="1621678at2759"/>
<feature type="domain" description="HpcH/HpaI aldolase/citrate lyase" evidence="3">
    <location>
        <begin position="45"/>
        <end position="222"/>
    </location>
</feature>
<evidence type="ECO:0000259" key="3">
    <source>
        <dbReference type="Pfam" id="PF03328"/>
    </source>
</evidence>
<evidence type="ECO:0000256" key="2">
    <source>
        <dbReference type="ARBA" id="ARBA00023239"/>
    </source>
</evidence>
<dbReference type="SUPFAM" id="SSF51621">
    <property type="entry name" value="Phosphoenolpyruvate/pyruvate domain"/>
    <property type="match status" value="1"/>
</dbReference>
<dbReference type="STRING" id="41047.A0A397HPS5"/>
<dbReference type="Pfam" id="PF03328">
    <property type="entry name" value="HpcH_HpaI"/>
    <property type="match status" value="1"/>
</dbReference>
<dbReference type="VEuPathDB" id="FungiDB:CDV56_108315"/>
<dbReference type="InterPro" id="IPR050251">
    <property type="entry name" value="HpcH-HpaI_aldolase"/>
</dbReference>
<dbReference type="Proteomes" id="UP000215305">
    <property type="component" value="Unassembled WGS sequence"/>
</dbReference>
<evidence type="ECO:0000313" key="4">
    <source>
        <dbReference type="EMBL" id="RHZ64937.1"/>
    </source>
</evidence>